<dbReference type="EMBL" id="JACYFG010000051">
    <property type="protein sequence ID" value="MBD5781817.1"/>
    <property type="molecule type" value="Genomic_DNA"/>
</dbReference>
<dbReference type="InterPro" id="IPR036779">
    <property type="entry name" value="LysM_dom_sf"/>
</dbReference>
<dbReference type="Proteomes" id="UP000622317">
    <property type="component" value="Unassembled WGS sequence"/>
</dbReference>
<feature type="compositionally biased region" description="Basic and acidic residues" evidence="2">
    <location>
        <begin position="182"/>
        <end position="194"/>
    </location>
</feature>
<accession>A0A927FB31</accession>
<dbReference type="Pfam" id="PF01476">
    <property type="entry name" value="LysM"/>
    <property type="match status" value="1"/>
</dbReference>
<feature type="region of interest" description="Disordered" evidence="2">
    <location>
        <begin position="164"/>
        <end position="204"/>
    </location>
</feature>
<evidence type="ECO:0000259" key="3">
    <source>
        <dbReference type="PROSITE" id="PS51782"/>
    </source>
</evidence>
<proteinExistence type="predicted"/>
<sequence>MTLVGFLFAAGCSQQSSLEVLNEDEDPIFRRARDLYARGMENEALENFLKLIQRRNGNAPESHLDAGNIYLKHLRDPVSAIYHFKHYEALLKRSDREDASERIELVQERIKAAKKEFAMTFDAKVYKDPLERLKLLDTIEALRSENEVLKRQLVSARNRLNDGASEQVAYEPPAESVPVRTLRADTSPRMETPRSEPVSQVEDSQRRYTIQAGDSLYKISRLVYGDGSRWREILNANRDVIPDESSLRVGATIRIP</sequence>
<comment type="caution">
    <text evidence="4">The sequence shown here is derived from an EMBL/GenBank/DDBJ whole genome shotgun (WGS) entry which is preliminary data.</text>
</comment>
<evidence type="ECO:0000313" key="4">
    <source>
        <dbReference type="EMBL" id="MBD5781817.1"/>
    </source>
</evidence>
<protein>
    <submittedName>
        <fullName evidence="4">LysM peptidoglycan-binding domain-containing protein</fullName>
    </submittedName>
</protein>
<evidence type="ECO:0000313" key="5">
    <source>
        <dbReference type="Proteomes" id="UP000622317"/>
    </source>
</evidence>
<keyword evidence="1" id="KW-0175">Coiled coil</keyword>
<dbReference type="Gene3D" id="1.25.40.10">
    <property type="entry name" value="Tetratricopeptide repeat domain"/>
    <property type="match status" value="1"/>
</dbReference>
<dbReference type="RefSeq" id="WP_191618896.1">
    <property type="nucleotide sequence ID" value="NZ_JACYFG010000051.1"/>
</dbReference>
<evidence type="ECO:0000256" key="1">
    <source>
        <dbReference type="SAM" id="Coils"/>
    </source>
</evidence>
<reference evidence="4" key="1">
    <citation type="submission" date="2020-09" db="EMBL/GenBank/DDBJ databases">
        <title>Pelagicoccus enzymogenes sp. nov. with an EPS production, isolated from marine sediment.</title>
        <authorList>
            <person name="Feng X."/>
        </authorList>
    </citation>
    <scope>NUCLEOTIDE SEQUENCE</scope>
    <source>
        <strain evidence="4">NFK12</strain>
    </source>
</reference>
<dbReference type="Gene3D" id="3.10.350.10">
    <property type="entry name" value="LysM domain"/>
    <property type="match status" value="1"/>
</dbReference>
<gene>
    <name evidence="4" type="ORF">IEN85_20115</name>
</gene>
<organism evidence="4 5">
    <name type="scientific">Pelagicoccus enzymogenes</name>
    <dbReference type="NCBI Taxonomy" id="2773457"/>
    <lineage>
        <taxon>Bacteria</taxon>
        <taxon>Pseudomonadati</taxon>
        <taxon>Verrucomicrobiota</taxon>
        <taxon>Opitutia</taxon>
        <taxon>Puniceicoccales</taxon>
        <taxon>Pelagicoccaceae</taxon>
        <taxon>Pelagicoccus</taxon>
    </lineage>
</organism>
<name>A0A927FB31_9BACT</name>
<dbReference type="InterPro" id="IPR011990">
    <property type="entry name" value="TPR-like_helical_dom_sf"/>
</dbReference>
<feature type="coiled-coil region" evidence="1">
    <location>
        <begin position="96"/>
        <end position="159"/>
    </location>
</feature>
<evidence type="ECO:0000256" key="2">
    <source>
        <dbReference type="SAM" id="MobiDB-lite"/>
    </source>
</evidence>
<dbReference type="PROSITE" id="PS51782">
    <property type="entry name" value="LYSM"/>
    <property type="match status" value="1"/>
</dbReference>
<dbReference type="InterPro" id="IPR018392">
    <property type="entry name" value="LysM"/>
</dbReference>
<dbReference type="AlphaFoldDB" id="A0A927FB31"/>
<keyword evidence="5" id="KW-1185">Reference proteome</keyword>
<feature type="domain" description="LysM" evidence="3">
    <location>
        <begin position="206"/>
        <end position="255"/>
    </location>
</feature>
<dbReference type="SMART" id="SM00257">
    <property type="entry name" value="LysM"/>
    <property type="match status" value="1"/>
</dbReference>
<dbReference type="CDD" id="cd00118">
    <property type="entry name" value="LysM"/>
    <property type="match status" value="1"/>
</dbReference>